<feature type="transmembrane region" description="Helical" evidence="2">
    <location>
        <begin position="29"/>
        <end position="44"/>
    </location>
</feature>
<dbReference type="Pfam" id="PF10756">
    <property type="entry name" value="bPH_6"/>
    <property type="match status" value="1"/>
</dbReference>
<keyword evidence="2" id="KW-0472">Membrane</keyword>
<dbReference type="OrthoDB" id="5190396at2"/>
<keyword evidence="5" id="KW-1185">Reference proteome</keyword>
<proteinExistence type="predicted"/>
<accession>A0A386Z9S6</accession>
<gene>
    <name evidence="4" type="ORF">D7D52_08665</name>
</gene>
<keyword evidence="2" id="KW-1133">Transmembrane helix</keyword>
<evidence type="ECO:0000256" key="2">
    <source>
        <dbReference type="SAM" id="Phobius"/>
    </source>
</evidence>
<dbReference type="AlphaFoldDB" id="A0A386Z9S6"/>
<feature type="transmembrane region" description="Helical" evidence="2">
    <location>
        <begin position="7"/>
        <end position="23"/>
    </location>
</feature>
<name>A0A386Z9S6_9NOCA</name>
<evidence type="ECO:0000256" key="1">
    <source>
        <dbReference type="SAM" id="MobiDB-lite"/>
    </source>
</evidence>
<feature type="region of interest" description="Disordered" evidence="1">
    <location>
        <begin position="115"/>
        <end position="141"/>
    </location>
</feature>
<organism evidence="4 5">
    <name type="scientific">Nocardia yunnanensis</name>
    <dbReference type="NCBI Taxonomy" id="2382165"/>
    <lineage>
        <taxon>Bacteria</taxon>
        <taxon>Bacillati</taxon>
        <taxon>Actinomycetota</taxon>
        <taxon>Actinomycetes</taxon>
        <taxon>Mycobacteriales</taxon>
        <taxon>Nocardiaceae</taxon>
        <taxon>Nocardia</taxon>
    </lineage>
</organism>
<dbReference type="Proteomes" id="UP000267164">
    <property type="component" value="Chromosome"/>
</dbReference>
<feature type="domain" description="Low molecular weight protein antigen 6 PH" evidence="3">
    <location>
        <begin position="46"/>
        <end position="116"/>
    </location>
</feature>
<reference evidence="4 5" key="1">
    <citation type="submission" date="2018-09" db="EMBL/GenBank/DDBJ databases">
        <title>Nocardia yunnanensis sp. nov., an actinomycete isolated from a soil sample.</title>
        <authorList>
            <person name="Zhang J."/>
        </authorList>
    </citation>
    <scope>NUCLEOTIDE SEQUENCE [LARGE SCALE GENOMIC DNA]</scope>
    <source>
        <strain evidence="4 5">CFHS0054</strain>
    </source>
</reference>
<evidence type="ECO:0000313" key="4">
    <source>
        <dbReference type="EMBL" id="AYF73923.1"/>
    </source>
</evidence>
<evidence type="ECO:0000313" key="5">
    <source>
        <dbReference type="Proteomes" id="UP000267164"/>
    </source>
</evidence>
<dbReference type="KEGG" id="nyu:D7D52_08665"/>
<dbReference type="InterPro" id="IPR019692">
    <property type="entry name" value="CFP-6_PH"/>
</dbReference>
<sequence>MIRIPRLAHLGVFILLFCVAFPFFGWPQVLWVLFAIPLAMVVWVERTRTTVSDNGIDTRTLFGSRHIDWADVRGLRIPKRGYLQLHLADDSDVSLPAVGYGQLATLIAASHGRIPDPFAEAEGTDAGSEEEDDDKGESAPE</sequence>
<evidence type="ECO:0000259" key="3">
    <source>
        <dbReference type="Pfam" id="PF10756"/>
    </source>
</evidence>
<dbReference type="EMBL" id="CP032568">
    <property type="protein sequence ID" value="AYF73923.1"/>
    <property type="molecule type" value="Genomic_DNA"/>
</dbReference>
<keyword evidence="2" id="KW-0812">Transmembrane</keyword>
<protein>
    <submittedName>
        <fullName evidence="4">PH domain-containing protein</fullName>
    </submittedName>
</protein>